<comment type="caution">
    <text evidence="1">The sequence shown here is derived from an EMBL/GenBank/DDBJ whole genome shotgun (WGS) entry which is preliminary data.</text>
</comment>
<keyword evidence="2" id="KW-1185">Reference proteome</keyword>
<name>A0ABT8KK38_9BACT</name>
<gene>
    <name evidence="1" type="ORF">QQ008_06845</name>
</gene>
<organism evidence="1 2">
    <name type="scientific">Splendidivirga corallicola</name>
    <dbReference type="NCBI Taxonomy" id="3051826"/>
    <lineage>
        <taxon>Bacteria</taxon>
        <taxon>Pseudomonadati</taxon>
        <taxon>Bacteroidota</taxon>
        <taxon>Cytophagia</taxon>
        <taxon>Cytophagales</taxon>
        <taxon>Splendidivirgaceae</taxon>
        <taxon>Splendidivirga</taxon>
    </lineage>
</organism>
<accession>A0ABT8KK38</accession>
<dbReference type="PROSITE" id="PS51257">
    <property type="entry name" value="PROKAR_LIPOPROTEIN"/>
    <property type="match status" value="1"/>
</dbReference>
<dbReference type="Pfam" id="PF12741">
    <property type="entry name" value="SusD-like"/>
    <property type="match status" value="1"/>
</dbReference>
<protein>
    <submittedName>
        <fullName evidence="1">SusD/RagB family nutrient-binding outer membrane lipoprotein</fullName>
    </submittedName>
</protein>
<dbReference type="InterPro" id="IPR011990">
    <property type="entry name" value="TPR-like_helical_dom_sf"/>
</dbReference>
<dbReference type="Gene3D" id="1.25.40.390">
    <property type="match status" value="1"/>
</dbReference>
<dbReference type="Proteomes" id="UP001172082">
    <property type="component" value="Unassembled WGS sequence"/>
</dbReference>
<dbReference type="RefSeq" id="WP_346751097.1">
    <property type="nucleotide sequence ID" value="NZ_JAUJEA010000002.1"/>
</dbReference>
<dbReference type="SUPFAM" id="SSF48452">
    <property type="entry name" value="TPR-like"/>
    <property type="match status" value="1"/>
</dbReference>
<keyword evidence="1" id="KW-0449">Lipoprotein</keyword>
<dbReference type="EMBL" id="JAUJEA010000002">
    <property type="protein sequence ID" value="MDN5201069.1"/>
    <property type="molecule type" value="Genomic_DNA"/>
</dbReference>
<sequence length="527" mass="57381">MKNTKWIISVLVAVVFGCTDDFDDINTNPNVITADQLDGTFAGAAFANALYKGLHHGSWTGVPDDLGTYGLITYLHSTIFVHYQSAVPTGWATDRNGINDGWRSRGWLRFYTLAVPSLNTAYQAAEGNADAKAVLDIWKVFMYHKVTDHWGPVPYSEAGIGGASVAYDSQESMYTDFFTLLDNANSTLNASSASSVAIFEGFDRVFDGDIEKWRKFGNSLRLRLALRISDVDAENARIQAEAAVAAGVMESNDDNAFYEVSEETFNNLNTMSGHNGWGFAMTASMESILKGYADPRMAIWFSPAPNTGFYSGQPNGGSTNRSWARNDVGATNDAIFGNDLRATKDIEILLAAENFFNLSEAALNGWNVGGGTAQSYYEQGIEASMNQWGVTDVAAIANYIGGTTLPVEPDLAAEYTAVGLSATPPVQVPVAWAVTEGDQRTQIAVQKYLGLYPESWEAWSDLRRTDANILYPLLNTENTDANVGRGLMKRLTYLPNEYSTNAEEVDKAIATLGGPDVGGTLVWWDVK</sequence>
<reference evidence="1" key="1">
    <citation type="submission" date="2023-06" db="EMBL/GenBank/DDBJ databases">
        <title>Genomic of Parafulvivirga corallium.</title>
        <authorList>
            <person name="Wang G."/>
        </authorList>
    </citation>
    <scope>NUCLEOTIDE SEQUENCE</scope>
    <source>
        <strain evidence="1">BMA10</strain>
    </source>
</reference>
<evidence type="ECO:0000313" key="2">
    <source>
        <dbReference type="Proteomes" id="UP001172082"/>
    </source>
</evidence>
<evidence type="ECO:0000313" key="1">
    <source>
        <dbReference type="EMBL" id="MDN5201069.1"/>
    </source>
</evidence>
<dbReference type="InterPro" id="IPR024302">
    <property type="entry name" value="SusD-like"/>
</dbReference>
<proteinExistence type="predicted"/>